<organism evidence="6 7">
    <name type="scientific">Kineothrix sedimenti</name>
    <dbReference type="NCBI Taxonomy" id="3123317"/>
    <lineage>
        <taxon>Bacteria</taxon>
        <taxon>Bacillati</taxon>
        <taxon>Bacillota</taxon>
        <taxon>Clostridia</taxon>
        <taxon>Lachnospirales</taxon>
        <taxon>Lachnospiraceae</taxon>
        <taxon>Kineothrix</taxon>
    </lineage>
</organism>
<dbReference type="NCBIfam" id="TIGR01256">
    <property type="entry name" value="modA"/>
    <property type="match status" value="1"/>
</dbReference>
<reference evidence="6 7" key="1">
    <citation type="submission" date="2024-02" db="EMBL/GenBank/DDBJ databases">
        <title>Bacterial strain from lacustrine sediment.</title>
        <authorList>
            <person name="Petit C."/>
            <person name="Fadhlaoui K."/>
        </authorList>
    </citation>
    <scope>NUCLEOTIDE SEQUENCE [LARGE SCALE GENOMIC DNA]</scope>
    <source>
        <strain evidence="6 7">IPX-CK</strain>
    </source>
</reference>
<dbReference type="InterPro" id="IPR050682">
    <property type="entry name" value="ModA/WtpA"/>
</dbReference>
<dbReference type="SUPFAM" id="SSF53850">
    <property type="entry name" value="Periplasmic binding protein-like II"/>
    <property type="match status" value="1"/>
</dbReference>
<evidence type="ECO:0000313" key="7">
    <source>
        <dbReference type="Proteomes" id="UP001451571"/>
    </source>
</evidence>
<feature type="region of interest" description="Disordered" evidence="4">
    <location>
        <begin position="40"/>
        <end position="75"/>
    </location>
</feature>
<sequence>MRRKTMALWMTMVMTAALVTGCGASGSGTTTVTEAETIADGSVTEAETVEEDPVTEAESSSVEEPLTEEDTSTEASGEDVEIYAFIAASLNNTMEKIKENYEADHPGVTIIYNADSSGTLQKQIEEGAECDVFFSAATKQMQALEEGGYLVDGSITDLLTNKIVLIKPSGMETKVTGFDNITEASSLALAGEDVPVGQYARQLFTNIGILDQVMAMEINEGANVTAVLTAVAEGSNEVGVVYATDAASMADKVEIIAKADDSQVEPAVYPIALVKNGEADDAQIKAADEFKTYLITDETPLSLFEEAGFIVTE</sequence>
<evidence type="ECO:0000256" key="2">
    <source>
        <dbReference type="ARBA" id="ARBA00022723"/>
    </source>
</evidence>
<feature type="signal peptide" evidence="5">
    <location>
        <begin position="1"/>
        <end position="24"/>
    </location>
</feature>
<evidence type="ECO:0000256" key="1">
    <source>
        <dbReference type="ARBA" id="ARBA00009175"/>
    </source>
</evidence>
<protein>
    <submittedName>
        <fullName evidence="6">Molybdate ABC transporter substrate-binding protein</fullName>
    </submittedName>
</protein>
<feature type="compositionally biased region" description="Acidic residues" evidence="4">
    <location>
        <begin position="65"/>
        <end position="75"/>
    </location>
</feature>
<feature type="chain" id="PRO_5045624746" evidence="5">
    <location>
        <begin position="25"/>
        <end position="313"/>
    </location>
</feature>
<dbReference type="Proteomes" id="UP001451571">
    <property type="component" value="Chromosome"/>
</dbReference>
<keyword evidence="2" id="KW-0479">Metal-binding</keyword>
<evidence type="ECO:0000313" key="6">
    <source>
        <dbReference type="EMBL" id="XAH75475.1"/>
    </source>
</evidence>
<comment type="similarity">
    <text evidence="1">Belongs to the bacterial solute-binding protein ModA family.</text>
</comment>
<name>A0ABZ3F043_9FIRM</name>
<dbReference type="EMBL" id="CP146256">
    <property type="protein sequence ID" value="XAH75475.1"/>
    <property type="molecule type" value="Genomic_DNA"/>
</dbReference>
<dbReference type="PROSITE" id="PS51257">
    <property type="entry name" value="PROKAR_LIPOPROTEIN"/>
    <property type="match status" value="1"/>
</dbReference>
<dbReference type="Pfam" id="PF13531">
    <property type="entry name" value="SBP_bac_11"/>
    <property type="match status" value="1"/>
</dbReference>
<evidence type="ECO:0000256" key="3">
    <source>
        <dbReference type="ARBA" id="ARBA00022729"/>
    </source>
</evidence>
<dbReference type="PANTHER" id="PTHR30632:SF0">
    <property type="entry name" value="SULFATE-BINDING PROTEIN"/>
    <property type="match status" value="1"/>
</dbReference>
<keyword evidence="7" id="KW-1185">Reference proteome</keyword>
<evidence type="ECO:0000256" key="5">
    <source>
        <dbReference type="SAM" id="SignalP"/>
    </source>
</evidence>
<evidence type="ECO:0000256" key="4">
    <source>
        <dbReference type="SAM" id="MobiDB-lite"/>
    </source>
</evidence>
<dbReference type="Gene3D" id="3.40.190.10">
    <property type="entry name" value="Periplasmic binding protein-like II"/>
    <property type="match status" value="2"/>
</dbReference>
<dbReference type="InterPro" id="IPR005950">
    <property type="entry name" value="ModA"/>
</dbReference>
<dbReference type="PANTHER" id="PTHR30632">
    <property type="entry name" value="MOLYBDATE-BINDING PERIPLASMIC PROTEIN"/>
    <property type="match status" value="1"/>
</dbReference>
<accession>A0ABZ3F043</accession>
<keyword evidence="3 5" id="KW-0732">Signal</keyword>
<dbReference type="RefSeq" id="WP_342759041.1">
    <property type="nucleotide sequence ID" value="NZ_CP146256.1"/>
</dbReference>
<gene>
    <name evidence="6" type="primary">modA</name>
    <name evidence="6" type="ORF">V6984_06875</name>
</gene>
<proteinExistence type="inferred from homology"/>